<dbReference type="Pfam" id="PF10040">
    <property type="entry name" value="CRISPR_Cas6"/>
    <property type="match status" value="1"/>
</dbReference>
<dbReference type="PATRIC" id="fig|59374.8.peg.1942"/>
<gene>
    <name evidence="2" type="ordered locus">FSU_2020</name>
</gene>
<dbReference type="OrthoDB" id="9787241at2"/>
<dbReference type="HOGENOM" id="CLU_972355_0_0_0"/>
<dbReference type="EMBL" id="CP002158">
    <property type="protein sequence ID" value="ADL27108.1"/>
    <property type="molecule type" value="Genomic_DNA"/>
</dbReference>
<accession>D9SBP3</accession>
<dbReference type="InterPro" id="IPR019267">
    <property type="entry name" value="CRISPR-assoc_Cas6_C"/>
</dbReference>
<evidence type="ECO:0000313" key="2">
    <source>
        <dbReference type="EMBL" id="ADL27108.1"/>
    </source>
</evidence>
<organism evidence="2 3">
    <name type="scientific">Fibrobacter succinogenes (strain ATCC 19169 / S85)</name>
    <dbReference type="NCBI Taxonomy" id="59374"/>
    <lineage>
        <taxon>Bacteria</taxon>
        <taxon>Pseudomonadati</taxon>
        <taxon>Fibrobacterota</taxon>
        <taxon>Fibrobacteria</taxon>
        <taxon>Fibrobacterales</taxon>
        <taxon>Fibrobacteraceae</taxon>
        <taxon>Fibrobacter</taxon>
    </lineage>
</organism>
<dbReference type="Proteomes" id="UP000000517">
    <property type="component" value="Chromosome"/>
</dbReference>
<reference evidence="3" key="1">
    <citation type="submission" date="2010-08" db="EMBL/GenBank/DDBJ databases">
        <title>Complete sequence of Fibrobacter succinogenes subsp. succinogenes S85.</title>
        <authorList>
            <person name="Durkin A.S."/>
            <person name="Nelson K.E."/>
            <person name="Morrison M."/>
            <person name="Forsberg C.W."/>
            <person name="Wilson D.B."/>
            <person name="Russell J.B."/>
            <person name="Cann I.K.O."/>
            <person name="Mackie R.I."/>
            <person name="White B.A."/>
        </authorList>
    </citation>
    <scope>NUCLEOTIDE SEQUENCE [LARGE SCALE GENOMIC DNA]</scope>
    <source>
        <strain evidence="3">ATCC 19169 / S85</strain>
    </source>
</reference>
<protein>
    <recommendedName>
        <fullName evidence="1">CRISPR-associated protein Cas6 C-terminal domain-containing protein</fullName>
    </recommendedName>
</protein>
<evidence type="ECO:0000313" key="3">
    <source>
        <dbReference type="Proteomes" id="UP000000517"/>
    </source>
</evidence>
<name>D9SBP3_FIBSS</name>
<dbReference type="RefSeq" id="WP_014546224.1">
    <property type="nucleotide sequence ID" value="NC_013410.1"/>
</dbReference>
<dbReference type="Gene3D" id="3.30.70.1900">
    <property type="match status" value="1"/>
</dbReference>
<feature type="domain" description="CRISPR-associated protein Cas6 C-terminal" evidence="1">
    <location>
        <begin position="163"/>
        <end position="281"/>
    </location>
</feature>
<dbReference type="STRING" id="59374.FSU_2020"/>
<dbReference type="KEGG" id="fsc:FSU_2020"/>
<sequence>MNIWPKLNLTCAKFSLVVERPEEFMWFPEAVLRGALGYFWHAEGLRFVRLYDLFFGATEQAELERIATPPVGALLNCNHCGENRFELNAILFGKCEEQVPLLLESLHILGHEGVGERYVRFFVDGLPRFKTNEICNCVCDDPVDGRILPLSFSPEHGVCLDIVRPMTLRALGGKFLMEWDTGAFFRNLVQRLRLLSQFYGEPLPPDWGENVLEDVAQIVASSDTRIVHRARRSTRQNARLDYSGFTGSVVLRRVSADLFGLLRMGRLVGVGKNTVMGSGRYLVSLL</sequence>
<dbReference type="eggNOG" id="COG5551">
    <property type="taxonomic scope" value="Bacteria"/>
</dbReference>
<dbReference type="AlphaFoldDB" id="D9SBP3"/>
<proteinExistence type="predicted"/>
<evidence type="ECO:0000259" key="1">
    <source>
        <dbReference type="Pfam" id="PF10040"/>
    </source>
</evidence>